<dbReference type="Gene3D" id="3.40.50.2300">
    <property type="match status" value="1"/>
</dbReference>
<dbReference type="SUPFAM" id="SSF47413">
    <property type="entry name" value="lambda repressor-like DNA-binding domains"/>
    <property type="match status" value="1"/>
</dbReference>
<feature type="compositionally biased region" description="Basic residues" evidence="2">
    <location>
        <begin position="217"/>
        <end position="226"/>
    </location>
</feature>
<evidence type="ECO:0000259" key="3">
    <source>
        <dbReference type="PROSITE" id="PS50110"/>
    </source>
</evidence>
<name>A0A7X9FTF9_9DELT</name>
<evidence type="ECO:0000256" key="1">
    <source>
        <dbReference type="PROSITE-ProRule" id="PRU00169"/>
    </source>
</evidence>
<dbReference type="Gene3D" id="1.10.260.40">
    <property type="entry name" value="lambda repressor-like DNA-binding domains"/>
    <property type="match status" value="1"/>
</dbReference>
<dbReference type="InterPro" id="IPR011006">
    <property type="entry name" value="CheY-like_superfamily"/>
</dbReference>
<dbReference type="GO" id="GO:0000160">
    <property type="term" value="P:phosphorelay signal transduction system"/>
    <property type="evidence" value="ECO:0007669"/>
    <property type="project" value="InterPro"/>
</dbReference>
<feature type="domain" description="Response regulatory" evidence="3">
    <location>
        <begin position="6"/>
        <end position="128"/>
    </location>
</feature>
<dbReference type="InterPro" id="IPR010982">
    <property type="entry name" value="Lambda_DNA-bd_dom_sf"/>
</dbReference>
<dbReference type="AlphaFoldDB" id="A0A7X9FTF9"/>
<feature type="region of interest" description="Disordered" evidence="2">
    <location>
        <begin position="212"/>
        <end position="231"/>
    </location>
</feature>
<organism evidence="4 5">
    <name type="scientific">SAR324 cluster bacterium</name>
    <dbReference type="NCBI Taxonomy" id="2024889"/>
    <lineage>
        <taxon>Bacteria</taxon>
        <taxon>Deltaproteobacteria</taxon>
        <taxon>SAR324 cluster</taxon>
    </lineage>
</organism>
<dbReference type="GO" id="GO:0003677">
    <property type="term" value="F:DNA binding"/>
    <property type="evidence" value="ECO:0007669"/>
    <property type="project" value="InterPro"/>
</dbReference>
<comment type="caution">
    <text evidence="1">Lacks conserved residue(s) required for the propagation of feature annotation.</text>
</comment>
<dbReference type="InterPro" id="IPR001789">
    <property type="entry name" value="Sig_transdc_resp-reg_receiver"/>
</dbReference>
<dbReference type="PROSITE" id="PS50110">
    <property type="entry name" value="RESPONSE_REGULATORY"/>
    <property type="match status" value="1"/>
</dbReference>
<comment type="caution">
    <text evidence="4">The sequence shown here is derived from an EMBL/GenBank/DDBJ whole genome shotgun (WGS) entry which is preliminary data.</text>
</comment>
<protein>
    <recommendedName>
        <fullName evidence="3">Response regulatory domain-containing protein</fullName>
    </recommendedName>
</protein>
<evidence type="ECO:0000313" key="4">
    <source>
        <dbReference type="EMBL" id="NMC63489.1"/>
    </source>
</evidence>
<proteinExistence type="predicted"/>
<dbReference type="EMBL" id="JAAZON010000452">
    <property type="protein sequence ID" value="NMC63489.1"/>
    <property type="molecule type" value="Genomic_DNA"/>
</dbReference>
<dbReference type="SUPFAM" id="SSF52172">
    <property type="entry name" value="CheY-like"/>
    <property type="match status" value="1"/>
</dbReference>
<gene>
    <name evidence="4" type="ORF">GYA55_10030</name>
</gene>
<reference evidence="4 5" key="1">
    <citation type="journal article" date="2020" name="Biotechnol. Biofuels">
        <title>New insights from the biogas microbiome by comprehensive genome-resolved metagenomics of nearly 1600 species originating from multiple anaerobic digesters.</title>
        <authorList>
            <person name="Campanaro S."/>
            <person name="Treu L."/>
            <person name="Rodriguez-R L.M."/>
            <person name="Kovalovszki A."/>
            <person name="Ziels R.M."/>
            <person name="Maus I."/>
            <person name="Zhu X."/>
            <person name="Kougias P.G."/>
            <person name="Basile A."/>
            <person name="Luo G."/>
            <person name="Schluter A."/>
            <person name="Konstantinidis K.T."/>
            <person name="Angelidaki I."/>
        </authorList>
    </citation>
    <scope>NUCLEOTIDE SEQUENCE [LARGE SCALE GENOMIC DNA]</scope>
    <source>
        <strain evidence="4">AS27yjCOA_65</strain>
    </source>
</reference>
<accession>A0A7X9FTF9</accession>
<evidence type="ECO:0000256" key="2">
    <source>
        <dbReference type="SAM" id="MobiDB-lite"/>
    </source>
</evidence>
<sequence>MIDSFKALIIDSDVQARARLKETLKNIIFKNEIHSVRNLFDAEEELLAMDEGYDGVFIASDFEQSSIMSLIKKVKQRQSGRKAFYILILKGAHQESTYVAGLYLSGIDGFVAEPYVAEKLTDFLVTLRAEHRKKVEEEEKKRAVLGFLVNDVINAIDQRVNELYRGVSAESGGYTMKWLRETCGQLQVISESIPDLYEEALIDKFTNVPIPKENTARKSRKRRKDKLQHPGEAIQRMIDERKLSKDVIRAHLGIEATDFEELLGGLKEVDEELAAKLSHVLGGTKGFWIHLQNMCKARDE</sequence>
<evidence type="ECO:0000313" key="5">
    <source>
        <dbReference type="Proteomes" id="UP000524246"/>
    </source>
</evidence>
<dbReference type="Proteomes" id="UP000524246">
    <property type="component" value="Unassembled WGS sequence"/>
</dbReference>